<keyword evidence="3" id="KW-1185">Reference proteome</keyword>
<dbReference type="Proteomes" id="UP001066276">
    <property type="component" value="Chromosome 1_2"/>
</dbReference>
<name>A0AAV7WBA0_PLEWA</name>
<evidence type="ECO:0000313" key="3">
    <source>
        <dbReference type="Proteomes" id="UP001066276"/>
    </source>
</evidence>
<dbReference type="AlphaFoldDB" id="A0AAV7WBA0"/>
<organism evidence="2 3">
    <name type="scientific">Pleurodeles waltl</name>
    <name type="common">Iberian ribbed newt</name>
    <dbReference type="NCBI Taxonomy" id="8319"/>
    <lineage>
        <taxon>Eukaryota</taxon>
        <taxon>Metazoa</taxon>
        <taxon>Chordata</taxon>
        <taxon>Craniata</taxon>
        <taxon>Vertebrata</taxon>
        <taxon>Euteleostomi</taxon>
        <taxon>Amphibia</taxon>
        <taxon>Batrachia</taxon>
        <taxon>Caudata</taxon>
        <taxon>Salamandroidea</taxon>
        <taxon>Salamandridae</taxon>
        <taxon>Pleurodelinae</taxon>
        <taxon>Pleurodeles</taxon>
    </lineage>
</organism>
<reference evidence="2" key="1">
    <citation type="journal article" date="2022" name="bioRxiv">
        <title>Sequencing and chromosome-scale assembly of the giantPleurodeles waltlgenome.</title>
        <authorList>
            <person name="Brown T."/>
            <person name="Elewa A."/>
            <person name="Iarovenko S."/>
            <person name="Subramanian E."/>
            <person name="Araus A.J."/>
            <person name="Petzold A."/>
            <person name="Susuki M."/>
            <person name="Suzuki K.-i.T."/>
            <person name="Hayashi T."/>
            <person name="Toyoda A."/>
            <person name="Oliveira C."/>
            <person name="Osipova E."/>
            <person name="Leigh N.D."/>
            <person name="Simon A."/>
            <person name="Yun M.H."/>
        </authorList>
    </citation>
    <scope>NUCLEOTIDE SEQUENCE</scope>
    <source>
        <strain evidence="2">20211129_DDA</strain>
        <tissue evidence="2">Liver</tissue>
    </source>
</reference>
<proteinExistence type="predicted"/>
<feature type="region of interest" description="Disordered" evidence="1">
    <location>
        <begin position="31"/>
        <end position="54"/>
    </location>
</feature>
<gene>
    <name evidence="2" type="ORF">NDU88_005185</name>
</gene>
<evidence type="ECO:0000313" key="2">
    <source>
        <dbReference type="EMBL" id="KAJ1209813.1"/>
    </source>
</evidence>
<sequence>MPQGLPCGEAPSCSILGFVCSQSLHCSPSATAPPPTSPGRQPDSTELHSSADPGLPCATPATPCGYSCLVLPRGVSSAPAQFVCPALTLLSGELVTANGAVWEGRQLRGRLAPGACGACSFRSTDNGRLKGVKELQAPEAASRA</sequence>
<dbReference type="EMBL" id="JANPWB010000002">
    <property type="protein sequence ID" value="KAJ1209813.1"/>
    <property type="molecule type" value="Genomic_DNA"/>
</dbReference>
<comment type="caution">
    <text evidence="2">The sequence shown here is derived from an EMBL/GenBank/DDBJ whole genome shotgun (WGS) entry which is preliminary data.</text>
</comment>
<accession>A0AAV7WBA0</accession>
<evidence type="ECO:0000256" key="1">
    <source>
        <dbReference type="SAM" id="MobiDB-lite"/>
    </source>
</evidence>
<protein>
    <submittedName>
        <fullName evidence="2">Uncharacterized protein</fullName>
    </submittedName>
</protein>